<feature type="region of interest" description="Disordered" evidence="1">
    <location>
        <begin position="1"/>
        <end position="20"/>
    </location>
</feature>
<dbReference type="AlphaFoldDB" id="K2P6M0"/>
<protein>
    <submittedName>
        <fullName evidence="2">Uncharacterized protein</fullName>
    </submittedName>
</protein>
<evidence type="ECO:0000256" key="1">
    <source>
        <dbReference type="SAM" id="MobiDB-lite"/>
    </source>
</evidence>
<dbReference type="Proteomes" id="UP000007374">
    <property type="component" value="Unassembled WGS sequence"/>
</dbReference>
<comment type="caution">
    <text evidence="2">The sequence shown here is derived from an EMBL/GenBank/DDBJ whole genome shotgun (WGS) entry which is preliminary data.</text>
</comment>
<proteinExistence type="predicted"/>
<evidence type="ECO:0000313" key="2">
    <source>
        <dbReference type="EMBL" id="EKF42936.1"/>
    </source>
</evidence>
<organism evidence="2 3">
    <name type="scientific">Nitratireductor indicus C115</name>
    <dbReference type="NCBI Taxonomy" id="1231190"/>
    <lineage>
        <taxon>Bacteria</taxon>
        <taxon>Pseudomonadati</taxon>
        <taxon>Pseudomonadota</taxon>
        <taxon>Alphaproteobacteria</taxon>
        <taxon>Hyphomicrobiales</taxon>
        <taxon>Phyllobacteriaceae</taxon>
        <taxon>Nitratireductor</taxon>
    </lineage>
</organism>
<evidence type="ECO:0000313" key="3">
    <source>
        <dbReference type="Proteomes" id="UP000007374"/>
    </source>
</evidence>
<dbReference type="EMBL" id="AMSI01000005">
    <property type="protein sequence ID" value="EKF42936.1"/>
    <property type="molecule type" value="Genomic_DNA"/>
</dbReference>
<name>K2P6M0_9HYPH</name>
<reference evidence="2 3" key="1">
    <citation type="journal article" date="2012" name="J. Bacteriol.">
        <title>Genome Sequence of Nitratireductor indicus Type Strain C115.</title>
        <authorList>
            <person name="Lai Q."/>
            <person name="Li G."/>
            <person name="Yu Z."/>
            <person name="Shao Z."/>
        </authorList>
    </citation>
    <scope>NUCLEOTIDE SEQUENCE [LARGE SCALE GENOMIC DNA]</scope>
    <source>
        <strain evidence="2 3">C115</strain>
    </source>
</reference>
<gene>
    <name evidence="2" type="ORF">NA8A_09719</name>
</gene>
<dbReference type="PATRIC" id="fig|1231190.3.peg.2039"/>
<accession>K2P6M0</accession>
<keyword evidence="3" id="KW-1185">Reference proteome</keyword>
<sequence>MHFGRRERRDGLQHTPSGAAGIFDAPTALDDAFFSLGCVRADMRCVYFHHVVRKGVQKVTAP</sequence>